<name>D0A866_TRYB9</name>
<organism evidence="1 2">
    <name type="scientific">Trypanosoma brucei gambiense (strain MHOM/CI/86/DAL972)</name>
    <dbReference type="NCBI Taxonomy" id="679716"/>
    <lineage>
        <taxon>Eukaryota</taxon>
        <taxon>Discoba</taxon>
        <taxon>Euglenozoa</taxon>
        <taxon>Kinetoplastea</taxon>
        <taxon>Metakinetoplastina</taxon>
        <taxon>Trypanosomatida</taxon>
        <taxon>Trypanosomatidae</taxon>
        <taxon>Trypanosoma</taxon>
    </lineage>
</organism>
<protein>
    <submittedName>
        <fullName evidence="1">Uncharacterized protein</fullName>
    </submittedName>
</protein>
<dbReference type="RefSeq" id="XP_011780131.1">
    <property type="nucleotide sequence ID" value="XM_011781829.1"/>
</dbReference>
<dbReference type="KEGG" id="tbg:TbgDal_XI9860"/>
<dbReference type="AlphaFoldDB" id="D0A866"/>
<dbReference type="GeneID" id="23868035"/>
<dbReference type="Proteomes" id="UP000002316">
    <property type="component" value="Chromosome 11"/>
</dbReference>
<reference evidence="2" key="1">
    <citation type="journal article" date="2010" name="PLoS Negl. Trop. Dis.">
        <title>The genome sequence of Trypanosoma brucei gambiense, causative agent of chronic human african trypanosomiasis.</title>
        <authorList>
            <person name="Jackson A.P."/>
            <person name="Sanders M."/>
            <person name="Berry A."/>
            <person name="McQuillan J."/>
            <person name="Aslett M.A."/>
            <person name="Quail M.A."/>
            <person name="Chukualim B."/>
            <person name="Capewell P."/>
            <person name="MacLeod A."/>
            <person name="Melville S.E."/>
            <person name="Gibson W."/>
            <person name="Barry J.D."/>
            <person name="Berriman M."/>
            <person name="Hertz-Fowler C."/>
        </authorList>
    </citation>
    <scope>NUCLEOTIDE SEQUENCE [LARGE SCALE GENOMIC DNA]</scope>
    <source>
        <strain evidence="2">MHOM/CI/86/DAL972</strain>
    </source>
</reference>
<accession>D0A866</accession>
<evidence type="ECO:0000313" key="2">
    <source>
        <dbReference type="Proteomes" id="UP000002316"/>
    </source>
</evidence>
<sequence length="126" mass="14182">MGGGCVSQRMHKTFIGLGRAPAWFMSHWSYGRFVCACNWRRKRAPKHLHPPFFFLNPHDCWLLSAVSLPFVGVTVTQLILIHCMSFLSSTHGTIGFCIVTRRLQLCKGLFIPSSNICQLYCSCASS</sequence>
<proteinExistence type="predicted"/>
<gene>
    <name evidence="1" type="ORF">TbgDal_XI9860</name>
</gene>
<evidence type="ECO:0000313" key="1">
    <source>
        <dbReference type="EMBL" id="CBH17867.1"/>
    </source>
</evidence>
<dbReference type="EMBL" id="FN554974">
    <property type="protein sequence ID" value="CBH17867.1"/>
    <property type="molecule type" value="Genomic_DNA"/>
</dbReference>